<comment type="catalytic activity">
    <reaction evidence="6 7">
        <text>tRNA(His) + L-histidine + ATP = L-histidyl-tRNA(His) + AMP + diphosphate + H(+)</text>
        <dbReference type="Rhea" id="RHEA:17313"/>
        <dbReference type="Rhea" id="RHEA-COMP:9665"/>
        <dbReference type="Rhea" id="RHEA-COMP:9689"/>
        <dbReference type="ChEBI" id="CHEBI:15378"/>
        <dbReference type="ChEBI" id="CHEBI:30616"/>
        <dbReference type="ChEBI" id="CHEBI:33019"/>
        <dbReference type="ChEBI" id="CHEBI:57595"/>
        <dbReference type="ChEBI" id="CHEBI:78442"/>
        <dbReference type="ChEBI" id="CHEBI:78527"/>
        <dbReference type="ChEBI" id="CHEBI:456215"/>
        <dbReference type="EC" id="6.1.1.21"/>
    </reaction>
</comment>
<dbReference type="GO" id="GO:0006427">
    <property type="term" value="P:histidyl-tRNA aminoacylation"/>
    <property type="evidence" value="ECO:0007669"/>
    <property type="project" value="UniProtKB-UniRule"/>
</dbReference>
<feature type="binding site" evidence="8">
    <location>
        <position position="281"/>
    </location>
    <ligand>
        <name>L-histidine</name>
        <dbReference type="ChEBI" id="CHEBI:57595"/>
    </ligand>
</feature>
<keyword evidence="3 7" id="KW-0067">ATP-binding</keyword>
<evidence type="ECO:0000313" key="11">
    <source>
        <dbReference type="Proteomes" id="UP000179237"/>
    </source>
</evidence>
<dbReference type="PANTHER" id="PTHR11476">
    <property type="entry name" value="HISTIDYL-TRNA SYNTHETASE"/>
    <property type="match status" value="1"/>
</dbReference>
<dbReference type="Pfam" id="PF13393">
    <property type="entry name" value="tRNA-synt_His"/>
    <property type="match status" value="1"/>
</dbReference>
<comment type="subunit">
    <text evidence="7">Homodimer.</text>
</comment>
<evidence type="ECO:0000256" key="4">
    <source>
        <dbReference type="ARBA" id="ARBA00022917"/>
    </source>
</evidence>
<keyword evidence="7 10" id="KW-0436">Ligase</keyword>
<dbReference type="InterPro" id="IPR006195">
    <property type="entry name" value="aa-tRNA-synth_II"/>
</dbReference>
<dbReference type="GO" id="GO:0005524">
    <property type="term" value="F:ATP binding"/>
    <property type="evidence" value="ECO:0007669"/>
    <property type="project" value="UniProtKB-UniRule"/>
</dbReference>
<dbReference type="Pfam" id="PF03129">
    <property type="entry name" value="HGTP_anticodon"/>
    <property type="match status" value="1"/>
</dbReference>
<feature type="binding site" evidence="8">
    <location>
        <position position="130"/>
    </location>
    <ligand>
        <name>L-histidine</name>
        <dbReference type="ChEBI" id="CHEBI:57595"/>
    </ligand>
</feature>
<comment type="subcellular location">
    <subcellularLocation>
        <location evidence="7">Cytoplasm</location>
    </subcellularLocation>
</comment>
<feature type="binding site" evidence="8">
    <location>
        <begin position="285"/>
        <end position="286"/>
    </location>
    <ligand>
        <name>L-histidine</name>
        <dbReference type="ChEBI" id="CHEBI:57595"/>
    </ligand>
</feature>
<feature type="domain" description="Aminoacyl-transfer RNA synthetases class-II family profile" evidence="9">
    <location>
        <begin position="34"/>
        <end position="345"/>
    </location>
</feature>
<dbReference type="InterPro" id="IPR004516">
    <property type="entry name" value="HisRS/HisZ"/>
</dbReference>
<dbReference type="InterPro" id="IPR036621">
    <property type="entry name" value="Anticodon-bd_dom_sf"/>
</dbReference>
<keyword evidence="4 7" id="KW-0648">Protein biosynthesis</keyword>
<dbReference type="Gene3D" id="3.30.930.10">
    <property type="entry name" value="Bira Bifunctional Protein, Domain 2"/>
    <property type="match status" value="1"/>
</dbReference>
<dbReference type="PIRSF" id="PIRSF001549">
    <property type="entry name" value="His-tRNA_synth"/>
    <property type="match status" value="1"/>
</dbReference>
<dbReference type="EC" id="6.1.1.21" evidence="7"/>
<dbReference type="InterPro" id="IPR041715">
    <property type="entry name" value="HisRS-like_core"/>
</dbReference>
<reference evidence="10 11" key="1">
    <citation type="journal article" date="2016" name="Nat. Commun.">
        <title>Thousands of microbial genomes shed light on interconnected biogeochemical processes in an aquifer system.</title>
        <authorList>
            <person name="Anantharaman K."/>
            <person name="Brown C.T."/>
            <person name="Hug L.A."/>
            <person name="Sharon I."/>
            <person name="Castelle C.J."/>
            <person name="Probst A.J."/>
            <person name="Thomas B.C."/>
            <person name="Singh A."/>
            <person name="Wilkins M.J."/>
            <person name="Karaoz U."/>
            <person name="Brodie E.L."/>
            <person name="Williams K.H."/>
            <person name="Hubbard S.S."/>
            <person name="Banfield J.F."/>
        </authorList>
    </citation>
    <scope>NUCLEOTIDE SEQUENCE [LARGE SCALE GENOMIC DNA]</scope>
</reference>
<evidence type="ECO:0000256" key="1">
    <source>
        <dbReference type="ARBA" id="ARBA00008226"/>
    </source>
</evidence>
<dbReference type="InterPro" id="IPR045864">
    <property type="entry name" value="aa-tRNA-synth_II/BPL/LPL"/>
</dbReference>
<evidence type="ECO:0000256" key="6">
    <source>
        <dbReference type="ARBA" id="ARBA00047639"/>
    </source>
</evidence>
<evidence type="ECO:0000256" key="2">
    <source>
        <dbReference type="ARBA" id="ARBA00022741"/>
    </source>
</evidence>
<dbReference type="InterPro" id="IPR004154">
    <property type="entry name" value="Anticodon-bd"/>
</dbReference>
<dbReference type="PANTHER" id="PTHR11476:SF7">
    <property type="entry name" value="HISTIDINE--TRNA LIGASE"/>
    <property type="match status" value="1"/>
</dbReference>
<name>A0A1F5FP76_9BACT</name>
<evidence type="ECO:0000313" key="10">
    <source>
        <dbReference type="EMBL" id="OGD81334.1"/>
    </source>
</evidence>
<evidence type="ECO:0000256" key="3">
    <source>
        <dbReference type="ARBA" id="ARBA00022840"/>
    </source>
</evidence>
<dbReference type="SUPFAM" id="SSF52954">
    <property type="entry name" value="Class II aaRS ABD-related"/>
    <property type="match status" value="1"/>
</dbReference>
<dbReference type="InterPro" id="IPR015807">
    <property type="entry name" value="His-tRNA-ligase"/>
</dbReference>
<dbReference type="PROSITE" id="PS50862">
    <property type="entry name" value="AA_TRNA_LIGASE_II"/>
    <property type="match status" value="1"/>
</dbReference>
<evidence type="ECO:0000256" key="5">
    <source>
        <dbReference type="ARBA" id="ARBA00023146"/>
    </source>
</evidence>
<organism evidence="10 11">
    <name type="scientific">Candidatus Collierbacteria bacterium RIFOXYD1_FULL_40_9</name>
    <dbReference type="NCBI Taxonomy" id="1817731"/>
    <lineage>
        <taxon>Bacteria</taxon>
        <taxon>Candidatus Collieribacteriota</taxon>
    </lineage>
</organism>
<feature type="binding site" evidence="8">
    <location>
        <position position="134"/>
    </location>
    <ligand>
        <name>L-histidine</name>
        <dbReference type="ChEBI" id="CHEBI:57595"/>
    </ligand>
</feature>
<keyword evidence="7" id="KW-0963">Cytoplasm</keyword>
<sequence>MAKDNFGRKSQNYKGTRDYAGIDAAKRNYVIDQIKSVFELFGFEPLDTPAIELMRILDDKYGEEGQKNIFRLSSSKEDSLGGLRYDHTVPLARFMAQNPGSKILPYRRYAIGKVWRNESVQAGRYREFIQCDFDTVGSDSLVVDAEIIAMNFQVLTRLGFPKDIFTIQYNDRRLLNVMTNAIGCNETNAIEVLRAWDKLEKIGLEATIKELKEKGVSRAVIANYETLSSNLLKSQNQFQYLQQVLGSDGEDALNIITNIFYYAQSLGVPTQNVVFNPLLARGLDYYTGPIFETVIESAGIGSISGGGRFDRLIAEMGGPDLPASGSSFGLERVISVMDQLEIQFPIQVTAPVFVTIFDPTNLDLVKYSFTVAANLRLDGIPVEVYTGNQANLGKQFDIANRKGSEIVLVLGPDELSKNKITVKFLKTWEQFTIPLSALTTQILKLLS</sequence>
<keyword evidence="2 7" id="KW-0547">Nucleotide-binding</keyword>
<dbReference type="GO" id="GO:0004821">
    <property type="term" value="F:histidine-tRNA ligase activity"/>
    <property type="evidence" value="ECO:0007669"/>
    <property type="project" value="UniProtKB-UniRule"/>
</dbReference>
<dbReference type="HAMAP" id="MF_00127">
    <property type="entry name" value="His_tRNA_synth"/>
    <property type="match status" value="1"/>
</dbReference>
<dbReference type="Proteomes" id="UP000179237">
    <property type="component" value="Unassembled WGS sequence"/>
</dbReference>
<dbReference type="GO" id="GO:0005737">
    <property type="term" value="C:cytoplasm"/>
    <property type="evidence" value="ECO:0007669"/>
    <property type="project" value="UniProtKB-SubCell"/>
</dbReference>
<dbReference type="SUPFAM" id="SSF55681">
    <property type="entry name" value="Class II aaRS and biotin synthetases"/>
    <property type="match status" value="1"/>
</dbReference>
<proteinExistence type="inferred from homology"/>
<accession>A0A1F5FP76</accession>
<comment type="similarity">
    <text evidence="1 7">Belongs to the class-II aminoacyl-tRNA synthetase family.</text>
</comment>
<feature type="binding site" evidence="8">
    <location>
        <position position="116"/>
    </location>
    <ligand>
        <name>L-histidine</name>
        <dbReference type="ChEBI" id="CHEBI:57595"/>
    </ligand>
</feature>
<comment type="caution">
    <text evidence="10">The sequence shown here is derived from an EMBL/GenBank/DDBJ whole genome shotgun (WGS) entry which is preliminary data.</text>
</comment>
<dbReference type="CDD" id="cd00773">
    <property type="entry name" value="HisRS-like_core"/>
    <property type="match status" value="1"/>
</dbReference>
<protein>
    <recommendedName>
        <fullName evidence="7">Histidine--tRNA ligase</fullName>
        <ecNumber evidence="7">6.1.1.21</ecNumber>
    </recommendedName>
    <alternativeName>
        <fullName evidence="7">Histidyl-tRNA synthetase</fullName>
        <shortName evidence="7">HisRS</shortName>
    </alternativeName>
</protein>
<dbReference type="NCBIfam" id="TIGR00442">
    <property type="entry name" value="hisS"/>
    <property type="match status" value="1"/>
</dbReference>
<dbReference type="EMBL" id="MFAQ01000046">
    <property type="protein sequence ID" value="OGD81334.1"/>
    <property type="molecule type" value="Genomic_DNA"/>
</dbReference>
<dbReference type="AlphaFoldDB" id="A0A1F5FP76"/>
<dbReference type="Gene3D" id="3.40.50.800">
    <property type="entry name" value="Anticodon-binding domain"/>
    <property type="match status" value="1"/>
</dbReference>
<feature type="binding site" evidence="8">
    <location>
        <begin position="86"/>
        <end position="88"/>
    </location>
    <ligand>
        <name>L-histidine</name>
        <dbReference type="ChEBI" id="CHEBI:57595"/>
    </ligand>
</feature>
<evidence type="ECO:0000256" key="7">
    <source>
        <dbReference type="HAMAP-Rule" id="MF_00127"/>
    </source>
</evidence>
<gene>
    <name evidence="7" type="primary">hisS</name>
    <name evidence="10" type="ORF">A2572_02325</name>
</gene>
<evidence type="ECO:0000256" key="8">
    <source>
        <dbReference type="PIRSR" id="PIRSR001549-1"/>
    </source>
</evidence>
<evidence type="ECO:0000259" key="9">
    <source>
        <dbReference type="PROSITE" id="PS50862"/>
    </source>
</evidence>
<keyword evidence="5 7" id="KW-0030">Aminoacyl-tRNA synthetase</keyword>